<evidence type="ECO:0000256" key="1">
    <source>
        <dbReference type="SAM" id="MobiDB-lite"/>
    </source>
</evidence>
<sequence length="109" mass="12039">MSAGYVLLKARQKKQAEADERNRRPVQPSRFLNHPVSGRSEETKPPRPTTNESNWVASPHKEQTTGSANIGIDPLKLLNQKLSEVSSPQTATTKTEKSIQGPAELINTH</sequence>
<reference evidence="3" key="1">
    <citation type="submission" date="2022-11" db="UniProtKB">
        <authorList>
            <consortium name="WormBaseParasite"/>
        </authorList>
    </citation>
    <scope>IDENTIFICATION</scope>
</reference>
<name>A0A914X4Q7_9BILA</name>
<evidence type="ECO:0000313" key="3">
    <source>
        <dbReference type="WBParaSite" id="PSAMB.scaffold647size44607.g7957.t1"/>
    </source>
</evidence>
<dbReference type="AlphaFoldDB" id="A0A914X4Q7"/>
<accession>A0A914X4Q7</accession>
<protein>
    <submittedName>
        <fullName evidence="3">Uncharacterized protein</fullName>
    </submittedName>
</protein>
<organism evidence="2 3">
    <name type="scientific">Plectus sambesii</name>
    <dbReference type="NCBI Taxonomy" id="2011161"/>
    <lineage>
        <taxon>Eukaryota</taxon>
        <taxon>Metazoa</taxon>
        <taxon>Ecdysozoa</taxon>
        <taxon>Nematoda</taxon>
        <taxon>Chromadorea</taxon>
        <taxon>Plectida</taxon>
        <taxon>Plectina</taxon>
        <taxon>Plectoidea</taxon>
        <taxon>Plectidae</taxon>
        <taxon>Plectus</taxon>
    </lineage>
</organism>
<feature type="compositionally biased region" description="Polar residues" evidence="1">
    <location>
        <begin position="80"/>
        <end position="93"/>
    </location>
</feature>
<dbReference type="Proteomes" id="UP000887566">
    <property type="component" value="Unplaced"/>
</dbReference>
<proteinExistence type="predicted"/>
<evidence type="ECO:0000313" key="2">
    <source>
        <dbReference type="Proteomes" id="UP000887566"/>
    </source>
</evidence>
<dbReference type="WBParaSite" id="PSAMB.scaffold647size44607.g7957.t1">
    <property type="protein sequence ID" value="PSAMB.scaffold647size44607.g7957.t1"/>
    <property type="gene ID" value="PSAMB.scaffold647size44607.g7957"/>
</dbReference>
<keyword evidence="2" id="KW-1185">Reference proteome</keyword>
<feature type="compositionally biased region" description="Basic and acidic residues" evidence="1">
    <location>
        <begin position="14"/>
        <end position="23"/>
    </location>
</feature>
<feature type="region of interest" description="Disordered" evidence="1">
    <location>
        <begin position="1"/>
        <end position="109"/>
    </location>
</feature>